<comment type="caution">
    <text evidence="1">The sequence shown here is derived from an EMBL/GenBank/DDBJ whole genome shotgun (WGS) entry which is preliminary data.</text>
</comment>
<dbReference type="Pfam" id="PF09684">
    <property type="entry name" value="Tail_P2_I"/>
    <property type="match status" value="1"/>
</dbReference>
<dbReference type="EMBL" id="AAGQTM010000054">
    <property type="protein sequence ID" value="EBQ9797611.1"/>
    <property type="molecule type" value="Genomic_DNA"/>
</dbReference>
<evidence type="ECO:0000313" key="1">
    <source>
        <dbReference type="EMBL" id="EBQ9797611.1"/>
    </source>
</evidence>
<organism evidence="1">
    <name type="scientific">Salmonella enterica subsp. enterica serovar Kottbus</name>
    <dbReference type="NCBI Taxonomy" id="224727"/>
    <lineage>
        <taxon>Bacteria</taxon>
        <taxon>Pseudomonadati</taxon>
        <taxon>Pseudomonadota</taxon>
        <taxon>Gammaproteobacteria</taxon>
        <taxon>Enterobacterales</taxon>
        <taxon>Enterobacteriaceae</taxon>
        <taxon>Salmonella</taxon>
    </lineage>
</organism>
<dbReference type="AlphaFoldDB" id="A0A5U6MGV1"/>
<dbReference type="InterPro" id="IPR006521">
    <property type="entry name" value="Tail_protein_I"/>
</dbReference>
<proteinExistence type="predicted"/>
<name>A0A5U6MGV1_SALET</name>
<evidence type="ECO:0008006" key="2">
    <source>
        <dbReference type="Google" id="ProtNLM"/>
    </source>
</evidence>
<gene>
    <name evidence="1" type="ORF">DM035_26255</name>
</gene>
<accession>A0A5U6MGV1</accession>
<sequence>MPDKLPDIKLPSWLNRGDVVRLKNTFLRFWEKVHGWVTWPLTQTDPLTCAESILNLMAWQYDIARFDGEPLTLYRKRVKYAFINAQDAGSVAGFKAIFERLEIGFVEIQERQPGIDWDVILLRLTDSQVSDNTALLNQIIHQYGRTCRRYRIQIITTTDSLIGHGYWHGSYRYFYATEINNDSKRYHFSL</sequence>
<protein>
    <recommendedName>
        <fullName evidence="2">Phage tail protein</fullName>
    </recommendedName>
</protein>
<reference evidence="1" key="1">
    <citation type="submission" date="2018-06" db="EMBL/GenBank/DDBJ databases">
        <authorList>
            <person name="Ashton P.M."/>
            <person name="Dallman T."/>
            <person name="Nair S."/>
            <person name="De Pinna E."/>
            <person name="Peters T."/>
            <person name="Grant K."/>
        </authorList>
    </citation>
    <scope>NUCLEOTIDE SEQUENCE</scope>
    <source>
        <strain evidence="1">430336</strain>
    </source>
</reference>